<organism evidence="1 2">
    <name type="scientific">Lachnobacterium bovis DSM 14045</name>
    <dbReference type="NCBI Taxonomy" id="1122142"/>
    <lineage>
        <taxon>Bacteria</taxon>
        <taxon>Bacillati</taxon>
        <taxon>Bacillota</taxon>
        <taxon>Clostridia</taxon>
        <taxon>Lachnospirales</taxon>
        <taxon>Lachnospiraceae</taxon>
        <taxon>Lachnobacterium</taxon>
    </lineage>
</organism>
<accession>A0A1H3GSM4</accession>
<dbReference type="OrthoDB" id="9961486at2"/>
<proteinExistence type="predicted"/>
<evidence type="ECO:0000313" key="1">
    <source>
        <dbReference type="EMBL" id="SDY05648.1"/>
    </source>
</evidence>
<dbReference type="Proteomes" id="UP000183918">
    <property type="component" value="Unassembled WGS sequence"/>
</dbReference>
<evidence type="ECO:0000313" key="2">
    <source>
        <dbReference type="Proteomes" id="UP000183918"/>
    </source>
</evidence>
<name>A0A1H3GSM4_9FIRM</name>
<keyword evidence="2" id="KW-1185">Reference proteome</keyword>
<sequence length="72" mass="8466">MPRKMNLDEPNWASKKQKDIYSKKVEMRPFLPEEVSLRNLSNKKVVKNVNTSGVNKNDADMERFIDIIVKKM</sequence>
<dbReference type="AlphaFoldDB" id="A0A1H3GSM4"/>
<dbReference type="RefSeq" id="WP_074716091.1">
    <property type="nucleotide sequence ID" value="NZ_FNPG01000007.1"/>
</dbReference>
<dbReference type="EMBL" id="FNPG01000007">
    <property type="protein sequence ID" value="SDY05648.1"/>
    <property type="molecule type" value="Genomic_DNA"/>
</dbReference>
<gene>
    <name evidence="1" type="ORF">SAMN02910414_00622</name>
</gene>
<dbReference type="STRING" id="1122142.SAMN02910414_00622"/>
<reference evidence="1 2" key="1">
    <citation type="submission" date="2016-10" db="EMBL/GenBank/DDBJ databases">
        <authorList>
            <person name="de Groot N.N."/>
        </authorList>
    </citation>
    <scope>NUCLEOTIDE SEQUENCE [LARGE SCALE GENOMIC DNA]</scope>
    <source>
        <strain evidence="1 2">DSM 14045</strain>
    </source>
</reference>
<protein>
    <submittedName>
        <fullName evidence="1">Uncharacterized protein</fullName>
    </submittedName>
</protein>